<dbReference type="RefSeq" id="WP_099792184.1">
    <property type="nucleotide sequence ID" value="NZ_JBHLYV010000093.1"/>
</dbReference>
<organism evidence="1 2">
    <name type="scientific">Massilia eurypsychrophila</name>
    <dbReference type="NCBI Taxonomy" id="1485217"/>
    <lineage>
        <taxon>Bacteria</taxon>
        <taxon>Pseudomonadati</taxon>
        <taxon>Pseudomonadota</taxon>
        <taxon>Betaproteobacteria</taxon>
        <taxon>Burkholderiales</taxon>
        <taxon>Oxalobacteraceae</taxon>
        <taxon>Telluria group</taxon>
        <taxon>Massilia</taxon>
    </lineage>
</organism>
<evidence type="ECO:0000313" key="2">
    <source>
        <dbReference type="Proteomes" id="UP000230390"/>
    </source>
</evidence>
<protein>
    <submittedName>
        <fullName evidence="1">Uncharacterized protein</fullName>
    </submittedName>
</protein>
<sequence>MATSDDISSPDHEGTQWLGCMLDAVVAEQDGRIAGIIYPSRSIGTLAAALTVTQQRFGDSDACAMPMGDACRRALTRRRCPLCSLCRGGEADGADAYFGLSAFIGVNIRSAKS</sequence>
<proteinExistence type="predicted"/>
<dbReference type="AlphaFoldDB" id="A0A2G8T9Z1"/>
<accession>A0A2G8T9Z1</accession>
<name>A0A2G8T9Z1_9BURK</name>
<evidence type="ECO:0000313" key="1">
    <source>
        <dbReference type="EMBL" id="PIL42877.1"/>
    </source>
</evidence>
<dbReference type="Proteomes" id="UP000230390">
    <property type="component" value="Unassembled WGS sequence"/>
</dbReference>
<comment type="caution">
    <text evidence="1">The sequence shown here is derived from an EMBL/GenBank/DDBJ whole genome shotgun (WGS) entry which is preliminary data.</text>
</comment>
<reference evidence="1 2" key="1">
    <citation type="submission" date="2017-10" db="EMBL/GenBank/DDBJ databases">
        <title>Massilia psychrophilum sp. nov., a novel purple-pigmented bacterium isolated from Tianshan glacier, Xinjiang Municipality, China.</title>
        <authorList>
            <person name="Wang H."/>
        </authorList>
    </citation>
    <scope>NUCLEOTIDE SEQUENCE [LARGE SCALE GENOMIC DNA]</scope>
    <source>
        <strain evidence="1 2">JCM 30074</strain>
    </source>
</reference>
<dbReference type="EMBL" id="PDOC01000019">
    <property type="protein sequence ID" value="PIL42877.1"/>
    <property type="molecule type" value="Genomic_DNA"/>
</dbReference>
<gene>
    <name evidence="1" type="ORF">CR105_21875</name>
</gene>
<keyword evidence="2" id="KW-1185">Reference proteome</keyword>